<keyword evidence="5" id="KW-1185">Reference proteome</keyword>
<dbReference type="EMBL" id="JBGBPQ010000020">
    <property type="protein sequence ID" value="KAL1504273.1"/>
    <property type="molecule type" value="Genomic_DNA"/>
</dbReference>
<evidence type="ECO:0000256" key="3">
    <source>
        <dbReference type="ARBA" id="ARBA00023002"/>
    </source>
</evidence>
<evidence type="ECO:0000313" key="5">
    <source>
        <dbReference type="Proteomes" id="UP001515480"/>
    </source>
</evidence>
<dbReference type="AlphaFoldDB" id="A0AB34IRQ9"/>
<gene>
    <name evidence="4" type="ORF">AB1Y20_010682</name>
</gene>
<dbReference type="PRINTS" id="PR00081">
    <property type="entry name" value="GDHRDH"/>
</dbReference>
<comment type="caution">
    <text evidence="4">The sequence shown here is derived from an EMBL/GenBank/DDBJ whole genome shotgun (WGS) entry which is preliminary data.</text>
</comment>
<dbReference type="GO" id="GO:0016491">
    <property type="term" value="F:oxidoreductase activity"/>
    <property type="evidence" value="ECO:0007669"/>
    <property type="project" value="UniProtKB-KW"/>
</dbReference>
<dbReference type="PANTHER" id="PTHR43618">
    <property type="entry name" value="7-ALPHA-HYDROXYSTEROID DEHYDROGENASE"/>
    <property type="match status" value="1"/>
</dbReference>
<keyword evidence="3" id="KW-0560">Oxidoreductase</keyword>
<dbReference type="PRINTS" id="PR00080">
    <property type="entry name" value="SDRFAMILY"/>
</dbReference>
<proteinExistence type="inferred from homology"/>
<dbReference type="Gene3D" id="3.40.50.720">
    <property type="entry name" value="NAD(P)-binding Rossmann-like Domain"/>
    <property type="match status" value="1"/>
</dbReference>
<dbReference type="Pfam" id="PF13561">
    <property type="entry name" value="adh_short_C2"/>
    <property type="match status" value="1"/>
</dbReference>
<protein>
    <submittedName>
        <fullName evidence="4">Uncharacterized protein</fullName>
    </submittedName>
</protein>
<dbReference type="InterPro" id="IPR002347">
    <property type="entry name" value="SDR_fam"/>
</dbReference>
<dbReference type="InterPro" id="IPR052178">
    <property type="entry name" value="Sec_Metab_Biosynth_SDR"/>
</dbReference>
<dbReference type="Proteomes" id="UP001515480">
    <property type="component" value="Unassembled WGS sequence"/>
</dbReference>
<evidence type="ECO:0000256" key="2">
    <source>
        <dbReference type="ARBA" id="ARBA00022857"/>
    </source>
</evidence>
<reference evidence="4 5" key="1">
    <citation type="journal article" date="2024" name="Science">
        <title>Giant polyketide synthase enzymes in the biosynthesis of giant marine polyether toxins.</title>
        <authorList>
            <person name="Fallon T.R."/>
            <person name="Shende V.V."/>
            <person name="Wierzbicki I.H."/>
            <person name="Pendleton A.L."/>
            <person name="Watervoot N.F."/>
            <person name="Auber R.P."/>
            <person name="Gonzalez D.J."/>
            <person name="Wisecaver J.H."/>
            <person name="Moore B.S."/>
        </authorList>
    </citation>
    <scope>NUCLEOTIDE SEQUENCE [LARGE SCALE GENOMIC DNA]</scope>
    <source>
        <strain evidence="4 5">12B1</strain>
    </source>
</reference>
<dbReference type="InterPro" id="IPR036291">
    <property type="entry name" value="NAD(P)-bd_dom_sf"/>
</dbReference>
<evidence type="ECO:0000313" key="4">
    <source>
        <dbReference type="EMBL" id="KAL1504273.1"/>
    </source>
</evidence>
<comment type="similarity">
    <text evidence="1">Belongs to the short-chain dehydrogenases/reductases (SDR) family.</text>
</comment>
<keyword evidence="2" id="KW-0521">NADP</keyword>
<sequence>MLRAERLFSVAGKRVLLTGGGRGIGKMMAAGLLSNGAHVVIASRDEKALEAAVEELKSSIPDGGQCSALRADLSSRAGCEKLVADYAAIETGEPPRCDVLINNSGLAWGEPLDNESGKMNWGWDRVLDVNVKAPFYLTRAMRPLLRVAPASDDGRDPARVINVGSVVGLVQQNVPTHAYDVSKAAMHHLTKKLAADLVRPEVEGARRITVNAIAPGYVLTKMSAGLSSWGANEATLAAGVPLGRCGDVADMVGITLYLSSPASSWVTGAIIPVDGGASGCMSIPVVPE</sequence>
<accession>A0AB34IRQ9</accession>
<organism evidence="4 5">
    <name type="scientific">Prymnesium parvum</name>
    <name type="common">Toxic golden alga</name>
    <dbReference type="NCBI Taxonomy" id="97485"/>
    <lineage>
        <taxon>Eukaryota</taxon>
        <taxon>Haptista</taxon>
        <taxon>Haptophyta</taxon>
        <taxon>Prymnesiophyceae</taxon>
        <taxon>Prymnesiales</taxon>
        <taxon>Prymnesiaceae</taxon>
        <taxon>Prymnesium</taxon>
    </lineage>
</organism>
<name>A0AB34IRQ9_PRYPA</name>
<dbReference type="SUPFAM" id="SSF51735">
    <property type="entry name" value="NAD(P)-binding Rossmann-fold domains"/>
    <property type="match status" value="1"/>
</dbReference>
<evidence type="ECO:0000256" key="1">
    <source>
        <dbReference type="ARBA" id="ARBA00006484"/>
    </source>
</evidence>
<dbReference type="PANTHER" id="PTHR43618:SF8">
    <property type="entry name" value="7ALPHA-HYDROXYSTEROID DEHYDROGENASE"/>
    <property type="match status" value="1"/>
</dbReference>